<evidence type="ECO:0000313" key="2">
    <source>
        <dbReference type="EMBL" id="KAF9333673.1"/>
    </source>
</evidence>
<reference evidence="2" key="1">
    <citation type="journal article" date="2020" name="Fungal Divers.">
        <title>Resolving the Mortierellaceae phylogeny through synthesis of multi-gene phylogenetics and phylogenomics.</title>
        <authorList>
            <person name="Vandepol N."/>
            <person name="Liber J."/>
            <person name="Desiro A."/>
            <person name="Na H."/>
            <person name="Kennedy M."/>
            <person name="Barry K."/>
            <person name="Grigoriev I.V."/>
            <person name="Miller A.N."/>
            <person name="O'Donnell K."/>
            <person name="Stajich J.E."/>
            <person name="Bonito G."/>
        </authorList>
    </citation>
    <scope>NUCLEOTIDE SEQUENCE</scope>
    <source>
        <strain evidence="2">NVP1</strain>
    </source>
</reference>
<feature type="region of interest" description="Disordered" evidence="1">
    <location>
        <begin position="238"/>
        <end position="412"/>
    </location>
</feature>
<feature type="compositionally biased region" description="Low complexity" evidence="1">
    <location>
        <begin position="250"/>
        <end position="260"/>
    </location>
</feature>
<feature type="compositionally biased region" description="Low complexity" evidence="1">
    <location>
        <begin position="642"/>
        <end position="670"/>
    </location>
</feature>
<feature type="region of interest" description="Disordered" evidence="1">
    <location>
        <begin position="33"/>
        <end position="218"/>
    </location>
</feature>
<feature type="compositionally biased region" description="Low complexity" evidence="1">
    <location>
        <begin position="1225"/>
        <end position="1244"/>
    </location>
</feature>
<feature type="compositionally biased region" description="Acidic residues" evidence="1">
    <location>
        <begin position="472"/>
        <end position="481"/>
    </location>
</feature>
<sequence>MATPPHSQDLLNTDMAHTAARDSANYKVLVPPSPVVSPRMGPSAGAAAQNSFNFLNSDPTLQRSSSRRRMAPQPQIQVPVGQQPQQGQQYQYQQGPSPLSPQGLTSPVSPGRRHPFHRYENMPASHPGESLGYERGYGQNQGREFEQGQGQDHHEDGDYEDEGLNDDTDGDVLSGPEDQPERRRRQHRRPDGDNGGVFTPTRSAPQPPNFNGTVDPKSREAEIAHIMYIQQQQALFLQEKAMNPPLKQKSSNGNLSGNGSDHSKPRRKGSRHRKQISVISVPKLLSTTNQIKTVPIVRPADQSDNDDAGTKSEYTSGGEGIKKTVRKMRKAVRHAASGAFNNDDSDREDNLGSKSDAEKKGGLKQLKALKSKIAKKLHRPSHGGQSSSREHGQEHHQGAQCEEGNRAPVQFFSEENLRSRYLAQEQQQGFSLGAAGASLRRSNTTRDNVGPGAVHRHRDPDFMDGDKQELDSQNEEEEDAPLDAQQQEAKAEAEAKAKKAKIGSRTFDKDEMIEVNDGTGESFFVPRWDFDPRADELDSSKSVISMQSSKKLERSASGSTMASSKNKPAASIAERLQGTTVQEEGSDLKQPSTATEDVPIPTSPVKAHQDGITDEHGQTKEDPTANQEQESQHLDGAHELATESTSASASASSNSGLNSRASVISGSSDVSSVGGIVIAQVLTRQNSMKRNFKRQGSNEESKVQTQAPSPMPLPENEHPAKAGSPHFGLGIFLPSSPTKEQEQDNQLDVVMAGFNSGKELPPLPHEAESEGKPLAVMIVRPLSPIRRGTNSGRTTSIASMSSVLSTPSPSDESAPNNVAFTAENKSLKNLSLGSFSLSKAPTSPLPSPSLSATGSGNQAHLSVAPPSSPFPGVLARQGSMLAERQSIRSMYADSIYDCYDYDSSSEYEDQGGDLAEHEHEQAVEEADVIAKEEADVIAKDETVAPEASENVSLLAAAPTPVMEETIITVATTTVVTKEVVQETTVPSVPESTPTVEIRLREPVARPKTVVSTISVSEYQEEEEQRVHYEDLPKAIPYRMSMMTTIPVESSTSNSLTVTPGATPSRPPRHPMRQSRAGSMLSSIGGSDFTSESWMSNSVRNTRDDMSGWEINIHDDDAEERRGRSGRGDSEDEKDNKSTTDRACRLSLSSSPSSSSSSSSSGASKSSKRSERTMSVLTDASHQIQLDSHNGLSNNESAVGPLNEPRFRKPQWFQNKDLNTRRDTWSSIQSSSSDSATSSSSSRSSHFYFNGRSPSPSPTPSPTQEQHPEMTGFALNQELEEHITITNTTTAP</sequence>
<protein>
    <submittedName>
        <fullName evidence="2">Uncharacterized protein</fullName>
    </submittedName>
</protein>
<keyword evidence="3" id="KW-1185">Reference proteome</keyword>
<dbReference type="Proteomes" id="UP000696485">
    <property type="component" value="Unassembled WGS sequence"/>
</dbReference>
<comment type="caution">
    <text evidence="2">The sequence shown here is derived from an EMBL/GenBank/DDBJ whole genome shotgun (WGS) entry which is preliminary data.</text>
</comment>
<feature type="compositionally biased region" description="Low complexity" evidence="1">
    <location>
        <begin position="72"/>
        <end position="104"/>
    </location>
</feature>
<feature type="compositionally biased region" description="Low complexity" evidence="1">
    <location>
        <begin position="1146"/>
        <end position="1164"/>
    </location>
</feature>
<feature type="region of interest" description="Disordered" evidence="1">
    <location>
        <begin position="433"/>
        <end position="670"/>
    </location>
</feature>
<gene>
    <name evidence="2" type="ORF">BG006_003287</name>
</gene>
<name>A0A9P5SMD0_9FUNG</name>
<feature type="compositionally biased region" description="Basic and acidic residues" evidence="1">
    <location>
        <begin position="458"/>
        <end position="470"/>
    </location>
</feature>
<feature type="compositionally biased region" description="Basic and acidic residues" evidence="1">
    <location>
        <begin position="143"/>
        <end position="156"/>
    </location>
</feature>
<feature type="compositionally biased region" description="Basic residues" evidence="1">
    <location>
        <begin position="323"/>
        <end position="333"/>
    </location>
</feature>
<proteinExistence type="predicted"/>
<feature type="compositionally biased region" description="Polar residues" evidence="1">
    <location>
        <begin position="1048"/>
        <end position="1061"/>
    </location>
</feature>
<feature type="compositionally biased region" description="Basic and acidic residues" evidence="1">
    <location>
        <begin position="1100"/>
        <end position="1143"/>
    </location>
</feature>
<feature type="region of interest" description="Disordered" evidence="1">
    <location>
        <begin position="691"/>
        <end position="720"/>
    </location>
</feature>
<feature type="compositionally biased region" description="Polar residues" evidence="1">
    <location>
        <begin position="1172"/>
        <end position="1196"/>
    </location>
</feature>
<accession>A0A9P5SMD0</accession>
<feature type="compositionally biased region" description="Polar residues" evidence="1">
    <location>
        <begin position="200"/>
        <end position="212"/>
    </location>
</feature>
<dbReference type="EMBL" id="JAAAUY010000188">
    <property type="protein sequence ID" value="KAF9333673.1"/>
    <property type="molecule type" value="Genomic_DNA"/>
</dbReference>
<evidence type="ECO:0000313" key="3">
    <source>
        <dbReference type="Proteomes" id="UP000696485"/>
    </source>
</evidence>
<evidence type="ECO:0000256" key="1">
    <source>
        <dbReference type="SAM" id="MobiDB-lite"/>
    </source>
</evidence>
<feature type="region of interest" description="Disordered" evidence="1">
    <location>
        <begin position="1048"/>
        <end position="1291"/>
    </location>
</feature>
<feature type="compositionally biased region" description="Polar residues" evidence="1">
    <location>
        <begin position="577"/>
        <end position="595"/>
    </location>
</feature>
<feature type="compositionally biased region" description="Acidic residues" evidence="1">
    <location>
        <begin position="157"/>
        <end position="170"/>
    </location>
</feature>
<feature type="compositionally biased region" description="Low complexity" evidence="1">
    <location>
        <begin position="540"/>
        <end position="549"/>
    </location>
</feature>
<organism evidence="2 3">
    <name type="scientific">Podila minutissima</name>
    <dbReference type="NCBI Taxonomy" id="64525"/>
    <lineage>
        <taxon>Eukaryota</taxon>
        <taxon>Fungi</taxon>
        <taxon>Fungi incertae sedis</taxon>
        <taxon>Mucoromycota</taxon>
        <taxon>Mortierellomycotina</taxon>
        <taxon>Mortierellomycetes</taxon>
        <taxon>Mortierellales</taxon>
        <taxon>Mortierellaceae</taxon>
        <taxon>Podila</taxon>
    </lineage>
</organism>
<feature type="compositionally biased region" description="Polar residues" evidence="1">
    <location>
        <begin position="1075"/>
        <end position="1099"/>
    </location>
</feature>
<feature type="compositionally biased region" description="Basic and acidic residues" evidence="1">
    <location>
        <begin position="528"/>
        <end position="539"/>
    </location>
</feature>
<feature type="compositionally biased region" description="Basic and acidic residues" evidence="1">
    <location>
        <begin position="630"/>
        <end position="641"/>
    </location>
</feature>
<feature type="compositionally biased region" description="Low complexity" evidence="1">
    <location>
        <begin position="838"/>
        <end position="856"/>
    </location>
</feature>
<feature type="compositionally biased region" description="Basic and acidic residues" evidence="1">
    <location>
        <begin position="348"/>
        <end position="361"/>
    </location>
</feature>
<feature type="region of interest" description="Disordered" evidence="1">
    <location>
        <begin position="838"/>
        <end position="861"/>
    </location>
</feature>
<feature type="compositionally biased region" description="Basic residues" evidence="1">
    <location>
        <begin position="367"/>
        <end position="381"/>
    </location>
</feature>
<feature type="compositionally biased region" description="Polar residues" evidence="1">
    <location>
        <begin position="556"/>
        <end position="566"/>
    </location>
</feature>
<feature type="compositionally biased region" description="Polar residues" evidence="1">
    <location>
        <begin position="48"/>
        <end position="64"/>
    </location>
</feature>
<feature type="compositionally biased region" description="Basic residues" evidence="1">
    <location>
        <begin position="264"/>
        <end position="275"/>
    </location>
</feature>
<feature type="compositionally biased region" description="Basic and acidic residues" evidence="1">
    <location>
        <begin position="607"/>
        <end position="623"/>
    </location>
</feature>
<feature type="compositionally biased region" description="Basic and acidic residues" evidence="1">
    <location>
        <begin position="388"/>
        <end position="397"/>
    </location>
</feature>